<reference evidence="9 10" key="1">
    <citation type="submission" date="2024-02" db="EMBL/GenBank/DDBJ databases">
        <authorList>
            <person name="Vignale AGUSTIN F."/>
            <person name="Sosa J E."/>
            <person name="Modenutti C."/>
        </authorList>
    </citation>
    <scope>NUCLEOTIDE SEQUENCE [LARGE SCALE GENOMIC DNA]</scope>
</reference>
<evidence type="ECO:0000256" key="1">
    <source>
        <dbReference type="ARBA" id="ARBA00004123"/>
    </source>
</evidence>
<dbReference type="PANTHER" id="PTHR48249">
    <property type="entry name" value="MEDIATOR OF RNA POLYMERASE II TRANSCRIPTION SUBUNIT 13"/>
    <property type="match status" value="1"/>
</dbReference>
<evidence type="ECO:0000256" key="4">
    <source>
        <dbReference type="ARBA" id="ARBA00022491"/>
    </source>
</evidence>
<organism evidence="9 10">
    <name type="scientific">Ilex paraguariensis</name>
    <name type="common">yerba mate</name>
    <dbReference type="NCBI Taxonomy" id="185542"/>
    <lineage>
        <taxon>Eukaryota</taxon>
        <taxon>Viridiplantae</taxon>
        <taxon>Streptophyta</taxon>
        <taxon>Embryophyta</taxon>
        <taxon>Tracheophyta</taxon>
        <taxon>Spermatophyta</taxon>
        <taxon>Magnoliopsida</taxon>
        <taxon>eudicotyledons</taxon>
        <taxon>Gunneridae</taxon>
        <taxon>Pentapetalae</taxon>
        <taxon>asterids</taxon>
        <taxon>campanulids</taxon>
        <taxon>Aquifoliales</taxon>
        <taxon>Aquifoliaceae</taxon>
        <taxon>Ilex</taxon>
    </lineage>
</organism>
<proteinExistence type="inferred from homology"/>
<dbReference type="GO" id="GO:0005634">
    <property type="term" value="C:nucleus"/>
    <property type="evidence" value="ECO:0007669"/>
    <property type="project" value="UniProtKB-SubCell"/>
</dbReference>
<dbReference type="Proteomes" id="UP001642360">
    <property type="component" value="Unassembled WGS sequence"/>
</dbReference>
<feature type="compositionally biased region" description="Polar residues" evidence="8">
    <location>
        <begin position="248"/>
        <end position="259"/>
    </location>
</feature>
<evidence type="ECO:0000256" key="5">
    <source>
        <dbReference type="ARBA" id="ARBA00023015"/>
    </source>
</evidence>
<comment type="caution">
    <text evidence="9">The sequence shown here is derived from an EMBL/GenBank/DDBJ whole genome shotgun (WGS) entry which is preliminary data.</text>
</comment>
<comment type="subcellular location">
    <subcellularLocation>
        <location evidence="1">Nucleus</location>
    </subcellularLocation>
</comment>
<evidence type="ECO:0000313" key="10">
    <source>
        <dbReference type="Proteomes" id="UP001642360"/>
    </source>
</evidence>
<accession>A0ABC8QTC1</accession>
<protein>
    <recommendedName>
        <fullName evidence="3">Mediator of RNA polymerase II transcription subunit 13</fullName>
    </recommendedName>
</protein>
<feature type="compositionally biased region" description="Low complexity" evidence="8">
    <location>
        <begin position="211"/>
        <end position="229"/>
    </location>
</feature>
<keyword evidence="6" id="KW-0804">Transcription</keyword>
<evidence type="ECO:0000256" key="2">
    <source>
        <dbReference type="ARBA" id="ARBA00009354"/>
    </source>
</evidence>
<keyword evidence="7" id="KW-0539">Nucleus</keyword>
<sequence length="809" mass="86617">MQFPWIPEDISLDGVIKVDPCCGPIIVSPHGMRGRLTGCCPSDLVKQVYISSGKFRASNGIVGLPYHVSQGSGCLLRGQNCYVEVTVGCQTPGNDMMLQQNSITTKFFPKHHISEIPAVARGMHKVSPDQCSASDRTFIYPVETVLVPVMQTSFARSSLKRFWLQNWLGPSLSGSSFFMHGFGLSGDGKVDSADVSWLDHTGIHSQRGYHSSSNSNSSSISTIGSTSSDSDYKTSGGGDLEADADSLTCRQSGLSSTDQCRNDGLKTGSKRPRESFGQAGAVINPPMQDAYGPIKVNTSAITAVANEQIASHWDWDDDDKGVVIDIQALLSEFGDFGDFFENDSLPFGEPPGTAESQALMFSAPECGDVGSSPSTMIIDVSDQMLLPVGFPSFESFNLPPPPAAMEEPLSKNQEVTKNAVTSGPVNYTPPSCIGEFDHLVKAEALMTFAPEYGAVEAPTSEFSPSIFRSPYVPKSRKAETVISSSNNYVYSATPPLSPCLSGSDEKPGTAVQDASAISHSRKYYTHVESGKEHHDGRLSTCNNGIATRDGVTPSAFSGFNSSNAVNSVHRKTNEGAVGSDNLLTSMKTVLATELECIKFQAFMCRIRHTLFSSCNPLPVGLSKFSGSTVLNQLHGDPSIVTDNVSSKFDVKKKESIPIRIAGDIDGGMLDGPLNAPVGVWRSVGVPKAGKPNTPSMEVCPSLPHNSFNEEAMLSYRHKQPLQELLHGLALLVQQATSFVDVALDADCGDGPYGWLALQEQWRRQFSCGPSMVHAGCGGVLASGHSLDIAGVELVDPLSADVSFFHFSME</sequence>
<evidence type="ECO:0000313" key="9">
    <source>
        <dbReference type="EMBL" id="CAK9135491.1"/>
    </source>
</evidence>
<dbReference type="EMBL" id="CAUOFW020000714">
    <property type="protein sequence ID" value="CAK9135491.1"/>
    <property type="molecule type" value="Genomic_DNA"/>
</dbReference>
<dbReference type="AlphaFoldDB" id="A0ABC8QTC1"/>
<evidence type="ECO:0000256" key="3">
    <source>
        <dbReference type="ARBA" id="ARBA00019618"/>
    </source>
</evidence>
<keyword evidence="4" id="KW-0678">Repressor</keyword>
<evidence type="ECO:0000256" key="8">
    <source>
        <dbReference type="SAM" id="MobiDB-lite"/>
    </source>
</evidence>
<name>A0ABC8QTC1_9AQUA</name>
<feature type="region of interest" description="Disordered" evidence="8">
    <location>
        <begin position="205"/>
        <end position="284"/>
    </location>
</feature>
<evidence type="ECO:0000256" key="7">
    <source>
        <dbReference type="ARBA" id="ARBA00023242"/>
    </source>
</evidence>
<keyword evidence="5" id="KW-0805">Transcription regulation</keyword>
<dbReference type="InterPro" id="IPR051139">
    <property type="entry name" value="Mediator_complx_sub13"/>
</dbReference>
<comment type="similarity">
    <text evidence="2">Belongs to the Mediator complex subunit 13 family.</text>
</comment>
<keyword evidence="10" id="KW-1185">Reference proteome</keyword>
<evidence type="ECO:0000256" key="6">
    <source>
        <dbReference type="ARBA" id="ARBA00023163"/>
    </source>
</evidence>
<gene>
    <name evidence="9" type="ORF">ILEXP_LOCUS2442</name>
</gene>
<dbReference type="PANTHER" id="PTHR48249:SF3">
    <property type="entry name" value="MEDIATOR OF RNA POLYMERASE II TRANSCRIPTION SUBUNIT 13"/>
    <property type="match status" value="1"/>
</dbReference>